<name>A0A150XHQ7_9BACT</name>
<dbReference type="STRING" id="333140.AWW68_05695"/>
<organism evidence="3 4">
    <name type="scientific">Roseivirga spongicola</name>
    <dbReference type="NCBI Taxonomy" id="333140"/>
    <lineage>
        <taxon>Bacteria</taxon>
        <taxon>Pseudomonadati</taxon>
        <taxon>Bacteroidota</taxon>
        <taxon>Cytophagia</taxon>
        <taxon>Cytophagales</taxon>
        <taxon>Roseivirgaceae</taxon>
        <taxon>Roseivirga</taxon>
    </lineage>
</organism>
<sequence>MKSYKYLLLVILTVLFSCSSGNTTFANVDAGKPDHSKWTDLLQKHVDSKGFVDYKGMINDKDMLNAYTSELSANPPQESWSDDEKLAYWINAYNAFTVKLIVENYPVESIKDLNPGLAIPTVNTVWTKKWFKIGGEDFSLDRIEHKIIRKEFDEPRIHFAVNCASFSCPPLRNEAFIAEKLDAQLDEQAKEFINDEVRNKISKNQVEISQIFSWFKGDFTNGQTLIEFLNKYSKVKISSNADVDNMDYDWSLNDSDK</sequence>
<evidence type="ECO:0000259" key="2">
    <source>
        <dbReference type="Pfam" id="PF04784"/>
    </source>
</evidence>
<dbReference type="EMBL" id="LRPC01000001">
    <property type="protein sequence ID" value="KYG78259.1"/>
    <property type="molecule type" value="Genomic_DNA"/>
</dbReference>
<dbReference type="InterPro" id="IPR006869">
    <property type="entry name" value="DUF547"/>
</dbReference>
<dbReference type="OrthoDB" id="526867at2"/>
<dbReference type="PANTHER" id="PTHR46361:SF3">
    <property type="entry name" value="ELECTRON CARRIER_ PROTEIN DISULFIDE OXIDOREDUCTASE"/>
    <property type="match status" value="1"/>
</dbReference>
<comment type="caution">
    <text evidence="3">The sequence shown here is derived from an EMBL/GenBank/DDBJ whole genome shotgun (WGS) entry which is preliminary data.</text>
</comment>
<evidence type="ECO:0000313" key="4">
    <source>
        <dbReference type="Proteomes" id="UP000075606"/>
    </source>
</evidence>
<evidence type="ECO:0000256" key="1">
    <source>
        <dbReference type="SAM" id="SignalP"/>
    </source>
</evidence>
<dbReference type="AlphaFoldDB" id="A0A150XHQ7"/>
<evidence type="ECO:0000313" key="3">
    <source>
        <dbReference type="EMBL" id="KYG78259.1"/>
    </source>
</evidence>
<dbReference type="PROSITE" id="PS51257">
    <property type="entry name" value="PROKAR_LIPOPROTEIN"/>
    <property type="match status" value="1"/>
</dbReference>
<protein>
    <recommendedName>
        <fullName evidence="2">DUF547 domain-containing protein</fullName>
    </recommendedName>
</protein>
<keyword evidence="4" id="KW-1185">Reference proteome</keyword>
<feature type="domain" description="DUF547" evidence="2">
    <location>
        <begin position="78"/>
        <end position="193"/>
    </location>
</feature>
<keyword evidence="1" id="KW-0732">Signal</keyword>
<dbReference type="Proteomes" id="UP000075606">
    <property type="component" value="Unassembled WGS sequence"/>
</dbReference>
<accession>A0A150XHQ7</accession>
<dbReference type="PANTHER" id="PTHR46361">
    <property type="entry name" value="ELECTRON CARRIER/ PROTEIN DISULFIDE OXIDOREDUCTASE"/>
    <property type="match status" value="1"/>
</dbReference>
<dbReference type="Pfam" id="PF04784">
    <property type="entry name" value="DUF547"/>
    <property type="match status" value="1"/>
</dbReference>
<proteinExistence type="predicted"/>
<dbReference type="RefSeq" id="WP_068217641.1">
    <property type="nucleotide sequence ID" value="NZ_CP139724.1"/>
</dbReference>
<reference evidence="3 4" key="1">
    <citation type="submission" date="2016-01" db="EMBL/GenBank/DDBJ databases">
        <title>Genome sequencing of Roseivirga spongicola UST030701-084.</title>
        <authorList>
            <person name="Selvaratnam C."/>
            <person name="Thevarajoo S."/>
            <person name="Goh K.M."/>
            <person name="Ee R."/>
            <person name="Chan K.-G."/>
            <person name="Chong C.S."/>
        </authorList>
    </citation>
    <scope>NUCLEOTIDE SEQUENCE [LARGE SCALE GENOMIC DNA]</scope>
    <source>
        <strain evidence="3 4">UST030701-084</strain>
    </source>
</reference>
<feature type="signal peptide" evidence="1">
    <location>
        <begin position="1"/>
        <end position="26"/>
    </location>
</feature>
<gene>
    <name evidence="3" type="ORF">AWW68_05695</name>
</gene>
<feature type="chain" id="PRO_5007574781" description="DUF547 domain-containing protein" evidence="1">
    <location>
        <begin position="27"/>
        <end position="257"/>
    </location>
</feature>